<dbReference type="InterPro" id="IPR015866">
    <property type="entry name" value="Ser-tRNA-synth_1_N"/>
</dbReference>
<sequence length="428" mass="49142">MLDIKLFRNPEDVERIKASERKRFKDTAAVDNLVSLDLEWRNSKKRIDDLKADKNKLTRDVTELMRNNRKDDAQALIVRVREINNEISELEKRCDELKLNSDKIRYTIGNVLHDSVPAAKDESGNRLERTVGEKPVFDFEPQAHGDLVLGLGCDFEKAAEVSGARTYYLKHDVTLLNLALINFCVNHMVDKGYIPVWTPFFMRREPMEAAAELADFAEQLYKIDGEDLFLIATSEQPLAALHMNEIIDEDKLPVKYAGVSTCFRKEAGSHGKDTKGIFRIHQFEKVEQYVYCKPEDSWSMQEEMISATEELFKKLDIHYRVVNIASGEMNDNAARKYDLEGWFPAQNTYRELVSCSNCTDYQARKLNIRFGKAGGHKEVVHTLNSTVMAIERAICCILENYQNADGSIKIPEVLKPYMNGRDVMKRIL</sequence>
<evidence type="ECO:0000256" key="9">
    <source>
        <dbReference type="PIRSR" id="PIRSR001529-2"/>
    </source>
</evidence>
<dbReference type="GO" id="GO:0006434">
    <property type="term" value="P:seryl-tRNA aminoacylation"/>
    <property type="evidence" value="ECO:0007669"/>
    <property type="project" value="UniProtKB-UniRule"/>
</dbReference>
<keyword evidence="2 13" id="KW-0436">Ligase</keyword>
<dbReference type="GO" id="GO:0004828">
    <property type="term" value="F:serine-tRNA ligase activity"/>
    <property type="evidence" value="ECO:0007669"/>
    <property type="project" value="UniProtKB-UniRule"/>
</dbReference>
<dbReference type="SUPFAM" id="SSF55681">
    <property type="entry name" value="Class II aaRS and biotin synthetases"/>
    <property type="match status" value="1"/>
</dbReference>
<accession>A0A8J8CIK3</accession>
<dbReference type="InterPro" id="IPR002317">
    <property type="entry name" value="Ser-tRNA-ligase_type_1"/>
</dbReference>
<keyword evidence="5" id="KW-0648">Protein biosynthesis</keyword>
<dbReference type="GO" id="GO:0005524">
    <property type="term" value="F:ATP binding"/>
    <property type="evidence" value="ECO:0007669"/>
    <property type="project" value="UniProtKB-KW"/>
</dbReference>
<dbReference type="Proteomes" id="UP000738826">
    <property type="component" value="Unassembled WGS sequence"/>
</dbReference>
<dbReference type="SUPFAM" id="SSF46589">
    <property type="entry name" value="tRNA-binding arm"/>
    <property type="match status" value="1"/>
</dbReference>
<feature type="coiled-coil region" evidence="10">
    <location>
        <begin position="47"/>
        <end position="107"/>
    </location>
</feature>
<feature type="domain" description="Aminoacyl-transfer RNA synthetases class-II family profile" evidence="11">
    <location>
        <begin position="188"/>
        <end position="411"/>
    </location>
</feature>
<dbReference type="EC" id="6.1.1.11" evidence="1 7"/>
<organism evidence="13 14">
    <name type="scientific">Candidatus Altarchaeum hamiconexum</name>
    <dbReference type="NCBI Taxonomy" id="1803513"/>
    <lineage>
        <taxon>Archaea</taxon>
        <taxon>Candidatus Altarchaeota</taxon>
        <taxon>Candidatus Altiarchaeia</taxon>
        <taxon>Candidatus Altarchaeales</taxon>
        <taxon>Candidatus Altarchaeaceae</taxon>
        <taxon>Candidatus Altarchaeum</taxon>
    </lineage>
</organism>
<dbReference type="Gene3D" id="3.30.930.10">
    <property type="entry name" value="Bira Bifunctional Protein, Domain 2"/>
    <property type="match status" value="1"/>
</dbReference>
<feature type="binding site" evidence="9">
    <location>
        <begin position="264"/>
        <end position="266"/>
    </location>
    <ligand>
        <name>ATP</name>
        <dbReference type="ChEBI" id="CHEBI:30616"/>
    </ligand>
</feature>
<evidence type="ECO:0000256" key="2">
    <source>
        <dbReference type="ARBA" id="ARBA00022598"/>
    </source>
</evidence>
<dbReference type="EMBL" id="JAACQH010000013">
    <property type="protein sequence ID" value="NCS90965.1"/>
    <property type="molecule type" value="Genomic_DNA"/>
</dbReference>
<evidence type="ECO:0000256" key="8">
    <source>
        <dbReference type="PIRSR" id="PIRSR001529-1"/>
    </source>
</evidence>
<dbReference type="InterPro" id="IPR033729">
    <property type="entry name" value="SerRS_core"/>
</dbReference>
<keyword evidence="3" id="KW-0547">Nucleotide-binding</keyword>
<dbReference type="PROSITE" id="PS50862">
    <property type="entry name" value="AA_TRNA_LIGASE_II"/>
    <property type="match status" value="1"/>
</dbReference>
<dbReference type="AlphaFoldDB" id="A0A8J8CIK3"/>
<evidence type="ECO:0000313" key="13">
    <source>
        <dbReference type="EMBL" id="NCS90965.1"/>
    </source>
</evidence>
<dbReference type="GO" id="GO:0005737">
    <property type="term" value="C:cytoplasm"/>
    <property type="evidence" value="ECO:0007669"/>
    <property type="project" value="UniProtKB-UniRule"/>
</dbReference>
<dbReference type="CDD" id="cd00770">
    <property type="entry name" value="SerRS_core"/>
    <property type="match status" value="1"/>
</dbReference>
<dbReference type="Pfam" id="PF00587">
    <property type="entry name" value="tRNA-synt_2b"/>
    <property type="match status" value="1"/>
</dbReference>
<dbReference type="InterPro" id="IPR042103">
    <property type="entry name" value="SerRS_1_N_sf"/>
</dbReference>
<evidence type="ECO:0000256" key="6">
    <source>
        <dbReference type="ARBA" id="ARBA00023146"/>
    </source>
</evidence>
<reference evidence="13" key="1">
    <citation type="submission" date="2019-11" db="EMBL/GenBank/DDBJ databases">
        <title>Lipid analysis of CO2-rich subsurface aquifers suggests an autotrophy-based deep biosphere with lysolipids enriched in CPR bacteria.</title>
        <authorList>
            <person name="Probst A.J."/>
            <person name="Elling F.J."/>
            <person name="Castelle C.J."/>
            <person name="Zhu Q."/>
            <person name="Elvert M."/>
            <person name="Birarda G."/>
            <person name="Holman H.-Y."/>
            <person name="Lane K.R."/>
            <person name="Ladd B."/>
            <person name="Ryan M.C."/>
            <person name="Woyke T."/>
            <person name="Hinrichs K.-U."/>
            <person name="Banfield J.F."/>
        </authorList>
    </citation>
    <scope>NUCLEOTIDE SEQUENCE</scope>
    <source>
        <strain evidence="12">CG_2015-01_33_1645</strain>
        <strain evidence="13">CG_2015-04_33_537</strain>
    </source>
</reference>
<dbReference type="InterPro" id="IPR002314">
    <property type="entry name" value="aa-tRNA-synt_IIb"/>
</dbReference>
<comment type="caution">
    <text evidence="13">The sequence shown here is derived from an EMBL/GenBank/DDBJ whole genome shotgun (WGS) entry which is preliminary data.</text>
</comment>
<dbReference type="PANTHER" id="PTHR11778">
    <property type="entry name" value="SERYL-TRNA SYNTHETASE"/>
    <property type="match status" value="1"/>
</dbReference>
<dbReference type="PRINTS" id="PR00981">
    <property type="entry name" value="TRNASYNTHSER"/>
</dbReference>
<keyword evidence="6" id="KW-0030">Aminoacyl-tRNA synthetase</keyword>
<dbReference type="EMBL" id="JAACVF010000016">
    <property type="protein sequence ID" value="NCN64571.1"/>
    <property type="molecule type" value="Genomic_DNA"/>
</dbReference>
<feature type="binding site" evidence="8">
    <location>
        <position position="287"/>
    </location>
    <ligand>
        <name>L-serine</name>
        <dbReference type="ChEBI" id="CHEBI:33384"/>
    </ligand>
</feature>
<feature type="binding site" evidence="8">
    <location>
        <position position="264"/>
    </location>
    <ligand>
        <name>L-serine</name>
        <dbReference type="ChEBI" id="CHEBI:33384"/>
    </ligand>
</feature>
<evidence type="ECO:0000256" key="3">
    <source>
        <dbReference type="ARBA" id="ARBA00022741"/>
    </source>
</evidence>
<protein>
    <recommendedName>
        <fullName evidence="1 7">Serine--tRNA ligase</fullName>
        <ecNumber evidence="1 7">6.1.1.11</ecNumber>
    </recommendedName>
</protein>
<evidence type="ECO:0000259" key="11">
    <source>
        <dbReference type="PROSITE" id="PS50862"/>
    </source>
</evidence>
<evidence type="ECO:0000313" key="14">
    <source>
        <dbReference type="Proteomes" id="UP000738826"/>
    </source>
</evidence>
<dbReference type="Proteomes" id="UP000768163">
    <property type="component" value="Unassembled WGS sequence"/>
</dbReference>
<feature type="binding site" evidence="9">
    <location>
        <begin position="351"/>
        <end position="354"/>
    </location>
    <ligand>
        <name>ATP</name>
        <dbReference type="ChEBI" id="CHEBI:30616"/>
    </ligand>
</feature>
<feature type="binding site" evidence="8">
    <location>
        <position position="233"/>
    </location>
    <ligand>
        <name>L-serine</name>
        <dbReference type="ChEBI" id="CHEBI:33384"/>
    </ligand>
</feature>
<feature type="site" description="Important for serine binding" evidence="8">
    <location>
        <position position="386"/>
    </location>
</feature>
<keyword evidence="4 9" id="KW-0067">ATP-binding</keyword>
<feature type="binding site" evidence="8">
    <location>
        <position position="384"/>
    </location>
    <ligand>
        <name>L-serine</name>
        <dbReference type="ChEBI" id="CHEBI:33384"/>
    </ligand>
</feature>
<evidence type="ECO:0000256" key="10">
    <source>
        <dbReference type="SAM" id="Coils"/>
    </source>
</evidence>
<dbReference type="InterPro" id="IPR006195">
    <property type="entry name" value="aa-tRNA-synth_II"/>
</dbReference>
<gene>
    <name evidence="13" type="primary">serS</name>
    <name evidence="13" type="ORF">GW779_00870</name>
    <name evidence="12" type="ORF">GW910_00610</name>
</gene>
<proteinExistence type="predicted"/>
<dbReference type="InterPro" id="IPR010978">
    <property type="entry name" value="tRNA-bd_arm"/>
</dbReference>
<name>A0A8J8CIK3_9ARCH</name>
<evidence type="ECO:0000256" key="1">
    <source>
        <dbReference type="ARBA" id="ARBA00012840"/>
    </source>
</evidence>
<keyword evidence="10" id="KW-0175">Coiled coil</keyword>
<dbReference type="Pfam" id="PF02403">
    <property type="entry name" value="Seryl_tRNA_N"/>
    <property type="match status" value="1"/>
</dbReference>
<dbReference type="NCBIfam" id="TIGR00414">
    <property type="entry name" value="serS"/>
    <property type="match status" value="1"/>
</dbReference>
<dbReference type="InterPro" id="IPR045864">
    <property type="entry name" value="aa-tRNA-synth_II/BPL/LPL"/>
</dbReference>
<dbReference type="Gene3D" id="1.10.287.40">
    <property type="entry name" value="Serine-tRNA synthetase, tRNA binding domain"/>
    <property type="match status" value="1"/>
</dbReference>
<evidence type="ECO:0000313" key="12">
    <source>
        <dbReference type="EMBL" id="NCN64571.1"/>
    </source>
</evidence>
<evidence type="ECO:0000256" key="4">
    <source>
        <dbReference type="ARBA" id="ARBA00022840"/>
    </source>
</evidence>
<dbReference type="PIRSF" id="PIRSF001529">
    <property type="entry name" value="Ser-tRNA-synth_IIa"/>
    <property type="match status" value="1"/>
</dbReference>
<evidence type="ECO:0000256" key="7">
    <source>
        <dbReference type="NCBIfam" id="TIGR00414"/>
    </source>
</evidence>
<evidence type="ECO:0000256" key="5">
    <source>
        <dbReference type="ARBA" id="ARBA00022917"/>
    </source>
</evidence>